<accession>A0ABN2QBV3</accession>
<evidence type="ECO:0000256" key="11">
    <source>
        <dbReference type="SAM" id="Phobius"/>
    </source>
</evidence>
<protein>
    <recommendedName>
        <fullName evidence="10">Autoinducer 2 import system permease protein LsrC</fullName>
    </recommendedName>
</protein>
<evidence type="ECO:0000256" key="6">
    <source>
        <dbReference type="ARBA" id="ARBA00022692"/>
    </source>
</evidence>
<keyword evidence="8 11" id="KW-0472">Membrane</keyword>
<feature type="transmembrane region" description="Helical" evidence="11">
    <location>
        <begin position="229"/>
        <end position="249"/>
    </location>
</feature>
<feature type="transmembrane region" description="Helical" evidence="11">
    <location>
        <begin position="138"/>
        <end position="157"/>
    </location>
</feature>
<evidence type="ECO:0000313" key="13">
    <source>
        <dbReference type="Proteomes" id="UP001500571"/>
    </source>
</evidence>
<organism evidence="12 13">
    <name type="scientific">Nocardioides panacihumi</name>
    <dbReference type="NCBI Taxonomy" id="400774"/>
    <lineage>
        <taxon>Bacteria</taxon>
        <taxon>Bacillati</taxon>
        <taxon>Actinomycetota</taxon>
        <taxon>Actinomycetes</taxon>
        <taxon>Propionibacteriales</taxon>
        <taxon>Nocardioidaceae</taxon>
        <taxon>Nocardioides</taxon>
    </lineage>
</organism>
<keyword evidence="4" id="KW-1003">Cell membrane</keyword>
<dbReference type="CDD" id="cd06579">
    <property type="entry name" value="TM_PBP1_transp_AraH_like"/>
    <property type="match status" value="1"/>
</dbReference>
<evidence type="ECO:0000313" key="12">
    <source>
        <dbReference type="EMBL" id="GAA1948546.1"/>
    </source>
</evidence>
<feature type="transmembrane region" description="Helical" evidence="11">
    <location>
        <begin position="110"/>
        <end position="132"/>
    </location>
</feature>
<keyword evidence="3" id="KW-0813">Transport</keyword>
<evidence type="ECO:0000256" key="4">
    <source>
        <dbReference type="ARBA" id="ARBA00022475"/>
    </source>
</evidence>
<keyword evidence="6 11" id="KW-0812">Transmembrane</keyword>
<evidence type="ECO:0000256" key="1">
    <source>
        <dbReference type="ARBA" id="ARBA00004651"/>
    </source>
</evidence>
<evidence type="ECO:0000256" key="3">
    <source>
        <dbReference type="ARBA" id="ARBA00022448"/>
    </source>
</evidence>
<reference evidence="12 13" key="1">
    <citation type="journal article" date="2019" name="Int. J. Syst. Evol. Microbiol.">
        <title>The Global Catalogue of Microorganisms (GCM) 10K type strain sequencing project: providing services to taxonomists for standard genome sequencing and annotation.</title>
        <authorList>
            <consortium name="The Broad Institute Genomics Platform"/>
            <consortium name="The Broad Institute Genome Sequencing Center for Infectious Disease"/>
            <person name="Wu L."/>
            <person name="Ma J."/>
        </authorList>
    </citation>
    <scope>NUCLEOTIDE SEQUENCE [LARGE SCALE GENOMIC DNA]</scope>
    <source>
        <strain evidence="12 13">JCM 15309</strain>
    </source>
</reference>
<feature type="transmembrane region" description="Helical" evidence="11">
    <location>
        <begin position="178"/>
        <end position="199"/>
    </location>
</feature>
<keyword evidence="5" id="KW-0997">Cell inner membrane</keyword>
<dbReference type="PANTHER" id="PTHR32196:SF29">
    <property type="entry name" value="AUTOINDUCER 2 IMPORT SYSTEM PERMEASE PROTEIN LSRC"/>
    <property type="match status" value="1"/>
</dbReference>
<dbReference type="PANTHER" id="PTHR32196">
    <property type="entry name" value="ABC TRANSPORTER PERMEASE PROTEIN YPHD-RELATED-RELATED"/>
    <property type="match status" value="1"/>
</dbReference>
<comment type="subunit">
    <text evidence="2">The complex is composed of two ATP-binding proteins (LsrA), two transmembrane proteins (LsrC and LsrD) and a solute-binding protein (LsrB).</text>
</comment>
<feature type="transmembrane region" description="Helical" evidence="11">
    <location>
        <begin position="57"/>
        <end position="77"/>
    </location>
</feature>
<evidence type="ECO:0000256" key="8">
    <source>
        <dbReference type="ARBA" id="ARBA00023136"/>
    </source>
</evidence>
<feature type="transmembrane region" description="Helical" evidence="11">
    <location>
        <begin position="270"/>
        <end position="297"/>
    </location>
</feature>
<dbReference type="InterPro" id="IPR001851">
    <property type="entry name" value="ABC_transp_permease"/>
</dbReference>
<evidence type="ECO:0000256" key="2">
    <source>
        <dbReference type="ARBA" id="ARBA00011262"/>
    </source>
</evidence>
<comment type="subcellular location">
    <subcellularLocation>
        <location evidence="1">Cell membrane</location>
        <topology evidence="1">Multi-pass membrane protein</topology>
    </subcellularLocation>
</comment>
<dbReference type="EMBL" id="BAAAPB010000001">
    <property type="protein sequence ID" value="GAA1948546.1"/>
    <property type="molecule type" value="Genomic_DNA"/>
</dbReference>
<dbReference type="Pfam" id="PF02653">
    <property type="entry name" value="BPD_transp_2"/>
    <property type="match status" value="1"/>
</dbReference>
<comment type="caution">
    <text evidence="12">The sequence shown here is derived from an EMBL/GenBank/DDBJ whole genome shotgun (WGS) entry which is preliminary data.</text>
</comment>
<evidence type="ECO:0000256" key="9">
    <source>
        <dbReference type="ARBA" id="ARBA00025439"/>
    </source>
</evidence>
<comment type="function">
    <text evidence="9">Part of the ABC transporter complex LsrABCD involved in autoinducer 2 (AI-2) import. Probably responsible for the translocation of the substrate across the membrane.</text>
</comment>
<name>A0ABN2QBV3_9ACTN</name>
<proteinExistence type="predicted"/>
<dbReference type="Proteomes" id="UP001500571">
    <property type="component" value="Unassembled WGS sequence"/>
</dbReference>
<evidence type="ECO:0000256" key="7">
    <source>
        <dbReference type="ARBA" id="ARBA00022989"/>
    </source>
</evidence>
<keyword evidence="13" id="KW-1185">Reference proteome</keyword>
<evidence type="ECO:0000256" key="5">
    <source>
        <dbReference type="ARBA" id="ARBA00022519"/>
    </source>
</evidence>
<evidence type="ECO:0000256" key="10">
    <source>
        <dbReference type="ARBA" id="ARBA00039382"/>
    </source>
</evidence>
<feature type="transmembrane region" description="Helical" evidence="11">
    <location>
        <begin position="28"/>
        <end position="50"/>
    </location>
</feature>
<keyword evidence="7 11" id="KW-1133">Transmembrane helix</keyword>
<dbReference type="RefSeq" id="WP_344042007.1">
    <property type="nucleotide sequence ID" value="NZ_BAAAPB010000001.1"/>
</dbReference>
<gene>
    <name evidence="12" type="ORF">GCM10009798_04670</name>
</gene>
<sequence>MSDTLLVEPSATSPTTRIVGTLLRSREIAVAAVLLVLIVLTTLKSSGFVFSTDGWRNLLVTPALLLILAVGQAVVIITRNVDLSVGSTLGLTAYLTGKVFIAWPGMPIPFVFLIALAFGGALGLVNGMLVAYGRVPAMVITLGTLYIYRGIFLSWAGSDRVNASDFPKAFNELGTNEIGSIPVVTIIALVVMALVGYYLRTARGGRELYAIGSDPEAATLYGLPVVRRVLVAFVLSGALAGLAGVVYAARYGTVSSGAGVGMELQAVGAAVIGGVAIAGGVGTVWGAALGAVLLITINRALPMVGISDFWQRAVVGALIIAAIVLDRVLAKRQERQLVAARDLARRETNDAGPSRKAGTPA</sequence>